<dbReference type="Gene3D" id="3.40.50.300">
    <property type="entry name" value="P-loop containing nucleotide triphosphate hydrolases"/>
    <property type="match status" value="1"/>
</dbReference>
<accession>A0A6L5XA21</accession>
<dbReference type="AlphaFoldDB" id="A0A6L5XA21"/>
<reference evidence="3 4" key="1">
    <citation type="submission" date="2019-08" db="EMBL/GenBank/DDBJ databases">
        <title>In-depth cultivation of the pig gut microbiome towards novel bacterial diversity and tailored functional studies.</title>
        <authorList>
            <person name="Wylensek D."/>
            <person name="Hitch T.C.A."/>
            <person name="Clavel T."/>
        </authorList>
    </citation>
    <scope>NUCLEOTIDE SEQUENCE [LARGE SCALE GENOMIC DNA]</scope>
    <source>
        <strain evidence="3 4">Oil+RF-744-WCA-WT-11</strain>
    </source>
</reference>
<feature type="domain" description="Magnesium chelatase ChlI-like catalytic" evidence="1">
    <location>
        <begin position="213"/>
        <end position="417"/>
    </location>
</feature>
<gene>
    <name evidence="3" type="ORF">FYJ35_11365</name>
</gene>
<dbReference type="Pfam" id="PF13335">
    <property type="entry name" value="Mg_chelatase_C"/>
    <property type="match status" value="1"/>
</dbReference>
<dbReference type="SUPFAM" id="SSF54211">
    <property type="entry name" value="Ribosomal protein S5 domain 2-like"/>
    <property type="match status" value="1"/>
</dbReference>
<protein>
    <submittedName>
        <fullName evidence="3">YifB family Mg chelatase-like AAA ATPase</fullName>
    </submittedName>
</protein>
<keyword evidence="4" id="KW-1185">Reference proteome</keyword>
<name>A0A6L5XA21_9FIRM</name>
<dbReference type="InterPro" id="IPR004482">
    <property type="entry name" value="Mg_chelat-rel"/>
</dbReference>
<dbReference type="InterPro" id="IPR014721">
    <property type="entry name" value="Ribsml_uS5_D2-typ_fold_subgr"/>
</dbReference>
<dbReference type="Pfam" id="PF13541">
    <property type="entry name" value="ChlI"/>
    <property type="match status" value="1"/>
</dbReference>
<evidence type="ECO:0000313" key="4">
    <source>
        <dbReference type="Proteomes" id="UP000481852"/>
    </source>
</evidence>
<dbReference type="InterPro" id="IPR020568">
    <property type="entry name" value="Ribosomal_Su5_D2-typ_SF"/>
</dbReference>
<dbReference type="Gene3D" id="3.30.230.10">
    <property type="match status" value="1"/>
</dbReference>
<evidence type="ECO:0000259" key="1">
    <source>
        <dbReference type="Pfam" id="PF01078"/>
    </source>
</evidence>
<dbReference type="Pfam" id="PF01078">
    <property type="entry name" value="Mg_chelatase"/>
    <property type="match status" value="1"/>
</dbReference>
<dbReference type="GO" id="GO:0005524">
    <property type="term" value="F:ATP binding"/>
    <property type="evidence" value="ECO:0007669"/>
    <property type="project" value="InterPro"/>
</dbReference>
<evidence type="ECO:0000313" key="3">
    <source>
        <dbReference type="EMBL" id="MSS15624.1"/>
    </source>
</evidence>
<dbReference type="EMBL" id="VULZ01000013">
    <property type="protein sequence ID" value="MSS15624.1"/>
    <property type="molecule type" value="Genomic_DNA"/>
</dbReference>
<dbReference type="RefSeq" id="WP_154526660.1">
    <property type="nucleotide sequence ID" value="NZ_JAXFDQ010000018.1"/>
</dbReference>
<feature type="domain" description="Mg chelatase-related protein C-terminal" evidence="2">
    <location>
        <begin position="425"/>
        <end position="520"/>
    </location>
</feature>
<sequence>MFSTVLSAAINGMESKKVTVEADVADGLPTFTMVGYLASETKEAAERVRSALRNSGLSIGVRHITVNLAPAALHKQGSSFDLAIAIALLTAAETLQPESVCGVLFIGELGLNGRLNPVRGVLEIVSGALSCGCGTVIVPAANLAEGSMIRGVRVLGAETLVQVVSFLAAKAGPPEVPGMNLSMQGALKPGSLYERRADIEEVRHLQRKGQSRDFSQIRGQRLLRRASEVAAAGFHNLLMIGPPGAGKTMTAHCLTTIMPEMTDEEVLEVSKIHSIAGTLPSDGLVTVRPFRGPHHTVTKPALCGGGAPPGPGEVSLAHRGILYLDEFPEFDKATIEALRQPLEDRVIRISRVTGSYSFPAGFMLVASMNPCRCGYFPDRSICRCSNAEVRQYLSRISMPLLDRIDLCVEARRVSFEELTDGRKEESSAEIRERVNRAHKRQRARYQSSGFQFNSELSAVDVKRFCPLTKEEERWMAKVYDSLSLTARSYNRILKVARTIADLDEEEQILPRHLSEAVSLRAVDRRYWDDALRN</sequence>
<dbReference type="SUPFAM" id="SSF52540">
    <property type="entry name" value="P-loop containing nucleoside triphosphate hydrolases"/>
    <property type="match status" value="1"/>
</dbReference>
<dbReference type="PANTHER" id="PTHR32039:SF7">
    <property type="entry name" value="COMPETENCE PROTEIN COMM"/>
    <property type="match status" value="1"/>
</dbReference>
<organism evidence="3 4">
    <name type="scientific">Porcincola intestinalis</name>
    <dbReference type="NCBI Taxonomy" id="2606632"/>
    <lineage>
        <taxon>Bacteria</taxon>
        <taxon>Bacillati</taxon>
        <taxon>Bacillota</taxon>
        <taxon>Clostridia</taxon>
        <taxon>Lachnospirales</taxon>
        <taxon>Lachnospiraceae</taxon>
        <taxon>Porcincola</taxon>
    </lineage>
</organism>
<dbReference type="InterPro" id="IPR000523">
    <property type="entry name" value="Mg_chelatse_chII-like_cat_dom"/>
</dbReference>
<dbReference type="InterPro" id="IPR045006">
    <property type="entry name" value="CHLI-like"/>
</dbReference>
<evidence type="ECO:0000259" key="2">
    <source>
        <dbReference type="Pfam" id="PF13335"/>
    </source>
</evidence>
<dbReference type="PANTHER" id="PTHR32039">
    <property type="entry name" value="MAGNESIUM-CHELATASE SUBUNIT CHLI"/>
    <property type="match status" value="1"/>
</dbReference>
<dbReference type="Proteomes" id="UP000481852">
    <property type="component" value="Unassembled WGS sequence"/>
</dbReference>
<dbReference type="NCBIfam" id="TIGR00368">
    <property type="entry name" value="YifB family Mg chelatase-like AAA ATPase"/>
    <property type="match status" value="1"/>
</dbReference>
<dbReference type="InterPro" id="IPR025158">
    <property type="entry name" value="Mg_chelat-rel_C"/>
</dbReference>
<dbReference type="InterPro" id="IPR027417">
    <property type="entry name" value="P-loop_NTPase"/>
</dbReference>
<comment type="caution">
    <text evidence="3">The sequence shown here is derived from an EMBL/GenBank/DDBJ whole genome shotgun (WGS) entry which is preliminary data.</text>
</comment>
<proteinExistence type="predicted"/>